<reference evidence="1 2" key="1">
    <citation type="journal article" date="2011" name="DNA Res.">
        <title>Whole-genome sequencing of sake yeast Saccharomyces cerevisiae Kyokai no. 7.</title>
        <authorList>
            <person name="Akao T."/>
            <person name="Yashiro I."/>
            <person name="Hosoyama A."/>
            <person name="Kitagaki H."/>
            <person name="Horikawa H."/>
            <person name="Watanabe D."/>
            <person name="Akada R."/>
            <person name="Ando Y."/>
            <person name="Harashima S."/>
            <person name="Inoue T."/>
            <person name="Inoue Y."/>
            <person name="Kajiwara S."/>
            <person name="Kitamoto K."/>
            <person name="Kitamoto N."/>
            <person name="Kobayashi O."/>
            <person name="Kuhara S."/>
            <person name="Masubuchi T."/>
            <person name="Mizoguchi H."/>
            <person name="Nakao Y."/>
            <person name="Nakazato A."/>
            <person name="Namise M."/>
            <person name="Oba T."/>
            <person name="Ogata T."/>
            <person name="Ohta A."/>
            <person name="Sato M."/>
            <person name="Shibasaki S."/>
            <person name="Takatsume Y."/>
            <person name="Tanimoto S."/>
            <person name="Tsuboi H."/>
            <person name="Nishimura A."/>
            <person name="Yoda K."/>
            <person name="Ishikawa T."/>
            <person name="Iwashita K."/>
            <person name="Fujita N."/>
            <person name="Shimoi H."/>
        </authorList>
    </citation>
    <scope>NUCLEOTIDE SEQUENCE [LARGE SCALE GENOMIC DNA]</scope>
    <source>
        <strain evidence="2">Kyokai no. 7 / NBRC 101557</strain>
    </source>
</reference>
<comment type="caution">
    <text evidence="1">The sequence shown here is derived from an EMBL/GenBank/DDBJ whole genome shotgun (WGS) entry which is preliminary data.</text>
</comment>
<protein>
    <submittedName>
        <fullName evidence="1">K7_Yor161c-cp</fullName>
    </submittedName>
</protein>
<proteinExistence type="predicted"/>
<evidence type="ECO:0000313" key="1">
    <source>
        <dbReference type="EMBL" id="GAA26477.1"/>
    </source>
</evidence>
<evidence type="ECO:0000313" key="2">
    <source>
        <dbReference type="Proteomes" id="UP000001608"/>
    </source>
</evidence>
<dbReference type="HOGENOM" id="CLU_3160299_0_0_1"/>
<dbReference type="EMBL" id="DG000051">
    <property type="protein sequence ID" value="GAA26477.1"/>
    <property type="molecule type" value="Genomic_DNA"/>
</dbReference>
<sequence>MQQRAFRHSYTRVDHPTGKMACHLRQILASPLFFANYVLHAAIHYPSSDIRGDIL</sequence>
<organism evidence="1 2">
    <name type="scientific">Saccharomyces cerevisiae (strain Kyokai no. 7 / NBRC 101557)</name>
    <name type="common">Baker's yeast</name>
    <dbReference type="NCBI Taxonomy" id="721032"/>
    <lineage>
        <taxon>Eukaryota</taxon>
        <taxon>Fungi</taxon>
        <taxon>Dikarya</taxon>
        <taxon>Ascomycota</taxon>
        <taxon>Saccharomycotina</taxon>
        <taxon>Saccharomycetes</taxon>
        <taxon>Saccharomycetales</taxon>
        <taxon>Saccharomycetaceae</taxon>
        <taxon>Saccharomyces</taxon>
    </lineage>
</organism>
<dbReference type="Proteomes" id="UP000001608">
    <property type="component" value="Chromosome 15"/>
</dbReference>
<accession>G2WN34</accession>
<gene>
    <name evidence="1" type="primary">K7_YOR161C-C</name>
    <name evidence="1" type="ORF">SYK7_065471</name>
</gene>
<name>G2WN34_YEASK</name>
<dbReference type="AlphaFoldDB" id="G2WN34"/>